<feature type="transmembrane region" description="Helical" evidence="1">
    <location>
        <begin position="6"/>
        <end position="26"/>
    </location>
</feature>
<proteinExistence type="predicted"/>
<reference evidence="2" key="1">
    <citation type="submission" date="2021-06" db="EMBL/GenBank/DDBJ databases">
        <title>Comparative genomics, transcriptomics and evolutionary studies reveal genomic signatures of adaptation to plant cell wall in hemibiotrophic fungi.</title>
        <authorList>
            <consortium name="DOE Joint Genome Institute"/>
            <person name="Baroncelli R."/>
            <person name="Diaz J.F."/>
            <person name="Benocci T."/>
            <person name="Peng M."/>
            <person name="Battaglia E."/>
            <person name="Haridas S."/>
            <person name="Andreopoulos W."/>
            <person name="Labutti K."/>
            <person name="Pangilinan J."/>
            <person name="Floch G.L."/>
            <person name="Makela M.R."/>
            <person name="Henrissat B."/>
            <person name="Grigoriev I.V."/>
            <person name="Crouch J.A."/>
            <person name="De Vries R.P."/>
            <person name="Sukno S.A."/>
            <person name="Thon M.R."/>
        </authorList>
    </citation>
    <scope>NUCLEOTIDE SEQUENCE</scope>
    <source>
        <strain evidence="2">MAFF235873</strain>
    </source>
</reference>
<keyword evidence="1" id="KW-0812">Transmembrane</keyword>
<comment type="caution">
    <text evidence="2">The sequence shown here is derived from an EMBL/GenBank/DDBJ whole genome shotgun (WGS) entry which is preliminary data.</text>
</comment>
<accession>A0AAD9LZ22</accession>
<sequence>MYIYEGILAAGGDAAYLASMAFWYGYPIRNLPTLYRIHRCEGPLPVDTASLPQ</sequence>
<gene>
    <name evidence="2" type="ORF">LX32DRAFT_644517</name>
</gene>
<evidence type="ECO:0000313" key="3">
    <source>
        <dbReference type="Proteomes" id="UP001232148"/>
    </source>
</evidence>
<dbReference type="AlphaFoldDB" id="A0AAD9LZ22"/>
<keyword evidence="1" id="KW-1133">Transmembrane helix</keyword>
<evidence type="ECO:0000313" key="2">
    <source>
        <dbReference type="EMBL" id="KAK2023535.1"/>
    </source>
</evidence>
<keyword evidence="1" id="KW-0472">Membrane</keyword>
<protein>
    <submittedName>
        <fullName evidence="2">Uncharacterized protein</fullName>
    </submittedName>
</protein>
<organism evidence="2 3">
    <name type="scientific">Colletotrichum zoysiae</name>
    <dbReference type="NCBI Taxonomy" id="1216348"/>
    <lineage>
        <taxon>Eukaryota</taxon>
        <taxon>Fungi</taxon>
        <taxon>Dikarya</taxon>
        <taxon>Ascomycota</taxon>
        <taxon>Pezizomycotina</taxon>
        <taxon>Sordariomycetes</taxon>
        <taxon>Hypocreomycetidae</taxon>
        <taxon>Glomerellales</taxon>
        <taxon>Glomerellaceae</taxon>
        <taxon>Colletotrichum</taxon>
        <taxon>Colletotrichum graminicola species complex</taxon>
    </lineage>
</organism>
<keyword evidence="3" id="KW-1185">Reference proteome</keyword>
<name>A0AAD9LZ22_9PEZI</name>
<dbReference type="EMBL" id="MU842996">
    <property type="protein sequence ID" value="KAK2023535.1"/>
    <property type="molecule type" value="Genomic_DNA"/>
</dbReference>
<dbReference type="Proteomes" id="UP001232148">
    <property type="component" value="Unassembled WGS sequence"/>
</dbReference>
<evidence type="ECO:0000256" key="1">
    <source>
        <dbReference type="SAM" id="Phobius"/>
    </source>
</evidence>